<evidence type="ECO:0000256" key="3">
    <source>
        <dbReference type="ARBA" id="ARBA00022737"/>
    </source>
</evidence>
<dbReference type="GO" id="GO:0016020">
    <property type="term" value="C:membrane"/>
    <property type="evidence" value="ECO:0007669"/>
    <property type="project" value="UniProtKB-SubCell"/>
</dbReference>
<gene>
    <name evidence="6" type="ORF">M8C21_010969</name>
</gene>
<dbReference type="PANTHER" id="PTHR45974:SF267">
    <property type="entry name" value="PROTEIN KINASE DOMAIN-CONTAINING PROTEIN"/>
    <property type="match status" value="1"/>
</dbReference>
<comment type="caution">
    <text evidence="6">The sequence shown here is derived from an EMBL/GenBank/DDBJ whole genome shotgun (WGS) entry which is preliminary data.</text>
</comment>
<evidence type="ECO:0000256" key="1">
    <source>
        <dbReference type="ARBA" id="ARBA00004370"/>
    </source>
</evidence>
<proteinExistence type="predicted"/>
<dbReference type="EMBL" id="JAMZMK010011603">
    <property type="protein sequence ID" value="KAI7726693.1"/>
    <property type="molecule type" value="Genomic_DNA"/>
</dbReference>
<keyword evidence="4" id="KW-0472">Membrane</keyword>
<dbReference type="InterPro" id="IPR032675">
    <property type="entry name" value="LRR_dom_sf"/>
</dbReference>
<feature type="non-terminal residue" evidence="6">
    <location>
        <position position="325"/>
    </location>
</feature>
<reference evidence="6" key="1">
    <citation type="submission" date="2022-06" db="EMBL/GenBank/DDBJ databases">
        <title>Uncovering the hologenomic basis of an extraordinary plant invasion.</title>
        <authorList>
            <person name="Bieker V.C."/>
            <person name="Martin M.D."/>
            <person name="Gilbert T."/>
            <person name="Hodgins K."/>
            <person name="Battlay P."/>
            <person name="Petersen B."/>
            <person name="Wilson J."/>
        </authorList>
    </citation>
    <scope>NUCLEOTIDE SEQUENCE</scope>
    <source>
        <strain evidence="6">AA19_3_7</strain>
        <tissue evidence="6">Leaf</tissue>
    </source>
</reference>
<dbReference type="AlphaFoldDB" id="A0AAD5BNJ2"/>
<dbReference type="InterPro" id="IPR001611">
    <property type="entry name" value="Leu-rich_rpt"/>
</dbReference>
<dbReference type="Pfam" id="PF00560">
    <property type="entry name" value="LRR_1"/>
    <property type="match status" value="5"/>
</dbReference>
<dbReference type="Proteomes" id="UP001206925">
    <property type="component" value="Unassembled WGS sequence"/>
</dbReference>
<dbReference type="PANTHER" id="PTHR45974">
    <property type="entry name" value="RECEPTOR-LIKE PROTEIN 55"/>
    <property type="match status" value="1"/>
</dbReference>
<organism evidence="6 7">
    <name type="scientific">Ambrosia artemisiifolia</name>
    <name type="common">Common ragweed</name>
    <dbReference type="NCBI Taxonomy" id="4212"/>
    <lineage>
        <taxon>Eukaryota</taxon>
        <taxon>Viridiplantae</taxon>
        <taxon>Streptophyta</taxon>
        <taxon>Embryophyta</taxon>
        <taxon>Tracheophyta</taxon>
        <taxon>Spermatophyta</taxon>
        <taxon>Magnoliopsida</taxon>
        <taxon>eudicotyledons</taxon>
        <taxon>Gunneridae</taxon>
        <taxon>Pentapetalae</taxon>
        <taxon>asterids</taxon>
        <taxon>campanulids</taxon>
        <taxon>Asterales</taxon>
        <taxon>Asteraceae</taxon>
        <taxon>Asteroideae</taxon>
        <taxon>Heliantheae alliance</taxon>
        <taxon>Heliantheae</taxon>
        <taxon>Ambrosia</taxon>
    </lineage>
</organism>
<evidence type="ECO:0000313" key="7">
    <source>
        <dbReference type="Proteomes" id="UP001206925"/>
    </source>
</evidence>
<protein>
    <submittedName>
        <fullName evidence="6">Uncharacterized protein</fullName>
    </submittedName>
</protein>
<keyword evidence="5" id="KW-0325">Glycoprotein</keyword>
<comment type="subcellular location">
    <subcellularLocation>
        <location evidence="1">Membrane</location>
    </subcellularLocation>
</comment>
<dbReference type="SUPFAM" id="SSF52047">
    <property type="entry name" value="RNI-like"/>
    <property type="match status" value="1"/>
</dbReference>
<keyword evidence="3" id="KW-0677">Repeat</keyword>
<sequence>MQLIGQLPGDIEQFTELQILSLNSNNFIGSIPPSVGNLKNLYWLDLSANKLTGSIPVSNLKIPAGLDNLTHAKFFHLGDNQLSGSIPLRLFNSNMKLIHLLLENNRLTGTIPSTLGLVTSLEVVRLDRNLLRGSVPSNINNLTNTTYLFLSNNQLTGPMPDLTGMNVLKFVDLSNNTFDPSDVPSWLSTLQALTTIKMHNTNLGGELPATLFNIPQLQNVDLSNNQITGTLNIGSNPSTQLELVDLRLNNIEDFTQRHLYHLGIGLILVENPICTESGLNEAFCSLPTNSTISYSTPSISCEPPSCVSGLVLSPNCQCAVPYTGL</sequence>
<evidence type="ECO:0000256" key="4">
    <source>
        <dbReference type="ARBA" id="ARBA00023136"/>
    </source>
</evidence>
<evidence type="ECO:0000256" key="2">
    <source>
        <dbReference type="ARBA" id="ARBA00022729"/>
    </source>
</evidence>
<keyword evidence="2" id="KW-0732">Signal</keyword>
<keyword evidence="7" id="KW-1185">Reference proteome</keyword>
<dbReference type="Gene3D" id="3.80.10.10">
    <property type="entry name" value="Ribonuclease Inhibitor"/>
    <property type="match status" value="3"/>
</dbReference>
<evidence type="ECO:0000313" key="6">
    <source>
        <dbReference type="EMBL" id="KAI7726693.1"/>
    </source>
</evidence>
<dbReference type="FunFam" id="3.80.10.10:FF:000542">
    <property type="entry name" value="Leucine-rich repeat protein kinase family protein"/>
    <property type="match status" value="1"/>
</dbReference>
<evidence type="ECO:0000256" key="5">
    <source>
        <dbReference type="ARBA" id="ARBA00023180"/>
    </source>
</evidence>
<name>A0AAD5BNJ2_AMBAR</name>
<accession>A0AAD5BNJ2</accession>